<evidence type="ECO:0000256" key="2">
    <source>
        <dbReference type="ARBA" id="ARBA00023043"/>
    </source>
</evidence>
<dbReference type="SUPFAM" id="SSF81296">
    <property type="entry name" value="E set domains"/>
    <property type="match status" value="1"/>
</dbReference>
<feature type="region of interest" description="Disordered" evidence="4">
    <location>
        <begin position="28"/>
        <end position="106"/>
    </location>
</feature>
<feature type="region of interest" description="Disordered" evidence="4">
    <location>
        <begin position="606"/>
        <end position="709"/>
    </location>
</feature>
<dbReference type="PROSITE" id="PS50088">
    <property type="entry name" value="ANK_REPEAT"/>
    <property type="match status" value="2"/>
</dbReference>
<dbReference type="SMART" id="SM00248">
    <property type="entry name" value="ANK"/>
    <property type="match status" value="2"/>
</dbReference>
<comment type="caution">
    <text evidence="7">The sequence shown here is derived from an EMBL/GenBank/DDBJ whole genome shotgun (WGS) entry which is preliminary data.</text>
</comment>
<protein>
    <recommendedName>
        <fullName evidence="6">IPT/TIG domain-containing protein</fullName>
    </recommendedName>
</protein>
<feature type="region of interest" description="Disordered" evidence="4">
    <location>
        <begin position="525"/>
        <end position="588"/>
    </location>
</feature>
<dbReference type="SMART" id="SM00429">
    <property type="entry name" value="IPT"/>
    <property type="match status" value="1"/>
</dbReference>
<feature type="domain" description="IPT/TIG" evidence="6">
    <location>
        <begin position="765"/>
        <end position="849"/>
    </location>
</feature>
<keyword evidence="1" id="KW-0677">Repeat</keyword>
<feature type="compositionally biased region" description="Low complexity" evidence="4">
    <location>
        <begin position="91"/>
        <end position="102"/>
    </location>
</feature>
<evidence type="ECO:0000256" key="3">
    <source>
        <dbReference type="PROSITE-ProRule" id="PRU00023"/>
    </source>
</evidence>
<feature type="compositionally biased region" description="Polar residues" evidence="4">
    <location>
        <begin position="692"/>
        <end position="709"/>
    </location>
</feature>
<evidence type="ECO:0000313" key="7">
    <source>
        <dbReference type="EMBL" id="KAK4135581.1"/>
    </source>
</evidence>
<sequence length="1396" mass="150184">MPDPDFESHFDLQFNAGNIAGLTNEFIFDSDEGSPLPNRPASSGADSCEAMTDAPVDYGSPSEALGLVSDNSPQSMESFHEDMFDSESSKRTSSTASTKMTMGDLPMDGAGVKTNWDLAELLSGTAADDYPMAHNTFDFTNTAALRSDLRSPTDSPSPFASGINPFSPSSTGLQDMSVSRASPMSDGGLSFQTACDDGLSVTLPASCGPTCNMLTNPKSFHFEPPGSTGAPSYTPDSLCLRPPPLITSPPPKYDFRGAPQDTGTFSPRMSGISNMRQPANAPLFSDTSRVPVRHAFEHHQYGPGPYRLEVDANNSKSRVETQIAIRLRLSHLPPGVTKIHLPKHTISKTKLWAKPPAEPSPDTLELHAALVCTSAMQVQKQRGAALRRAQDAARLGKQGPNLATDGDADELKPQDGGDVNICEQCIGRERKRAGRKKLKNPEDEVAWINDEARRVIVFNTHEVKEWALQSPPEFGSRPYYQVEAPMRIACYCRHHAEKLGFQIVFTLSDHHGQVVAQTLSPSIMITDDHKNTSPKPAPGARTRKLSPTRRDMPAQSTPGLTASLESSPSLDLQAARRNSSGPTPILAVPAEPLHPALAAQPHRLISRPASPSLLPGGPAKRRRANKSVKIPSDLTMTRLETALPPGARRHKQAVSAGPLTPATSPFPPTPPAAFPPLADPSLFGANTAPPEQLTNPFGNSPQTGGSNNQLLFTNLSRASSLVNLTLPMFGPPGSAHSMPSASPNPPRPMPNGAAGQARSPPAQAQPSIFKVIPGEGPVAGGIEVTLMGQGFYNGMHVMFGDKQAPATTFWSSESLVCLLPPSEAGGMVPVTLREQNAQLNVAPQWFRYVDDSEQQLLRTALMILGNKMTGGYEDVADFARRIINEASNCYPSPNGDMTGGEGTSKRAIDNFESHLLKVLELMDLSNSTRKPRLNLRRSTGHTMLHLACKLGLHRFVAGLLARGANADLRDKGGYTALHMAALNSHPEIVRLLIGNGADPSLRTLSGLTAAEMAKSKDVLRLILRFEHKRTQSSSLPHSRVNSVTNLNSLRAQATLSQEVSCTSSDPEPKSEDESPEYSEVLSEDILDVPEGPVGGDEAGLRMRRGKSNVNTPARGRSPARPRRRGTDATGALGVPAAAMTAIKEQVAAQFQQLQQMMVPGRQYLPQFPQFPQLPQLPQFSQFPYFSQMPQMPNMPPLPEYQAAVLQRIATMIGGARPGSGEDEPSAKDPESRWRYPLSSATTAVATPPPAYDELFPHQGDLDTKQSSAAQAAVEAEADAKCATLYDRAQTSSAKAANVGSVVDEAHEESEGQAIPALLQIGRKSAITREQQVTLRRAHAQNLKKLSWDRNLFFIWIPLLTLIVCAMVYHGMPGFVGAARQGWRAPASGAQEFAAAV</sequence>
<dbReference type="Gene3D" id="2.60.40.10">
    <property type="entry name" value="Immunoglobulins"/>
    <property type="match status" value="1"/>
</dbReference>
<feature type="compositionally biased region" description="Polar residues" evidence="4">
    <location>
        <begin position="148"/>
        <end position="182"/>
    </location>
</feature>
<dbReference type="PANTHER" id="PTHR24171">
    <property type="entry name" value="ANKYRIN REPEAT DOMAIN-CONTAINING PROTEIN 39-RELATED"/>
    <property type="match status" value="1"/>
</dbReference>
<dbReference type="InterPro" id="IPR013783">
    <property type="entry name" value="Ig-like_fold"/>
</dbReference>
<reference evidence="7" key="2">
    <citation type="submission" date="2023-05" db="EMBL/GenBank/DDBJ databases">
        <authorList>
            <consortium name="Lawrence Berkeley National Laboratory"/>
            <person name="Steindorff A."/>
            <person name="Hensen N."/>
            <person name="Bonometti L."/>
            <person name="Westerberg I."/>
            <person name="Brannstrom I.O."/>
            <person name="Guillou S."/>
            <person name="Cros-Aarteil S."/>
            <person name="Calhoun S."/>
            <person name="Haridas S."/>
            <person name="Kuo A."/>
            <person name="Mondo S."/>
            <person name="Pangilinan J."/>
            <person name="Riley R."/>
            <person name="Labutti K."/>
            <person name="Andreopoulos B."/>
            <person name="Lipzen A."/>
            <person name="Chen C."/>
            <person name="Yanf M."/>
            <person name="Daum C."/>
            <person name="Ng V."/>
            <person name="Clum A."/>
            <person name="Ohm R."/>
            <person name="Martin F."/>
            <person name="Silar P."/>
            <person name="Natvig D."/>
            <person name="Lalanne C."/>
            <person name="Gautier V."/>
            <person name="Ament-Velasquez S.L."/>
            <person name="Kruys A."/>
            <person name="Hutchinson M.I."/>
            <person name="Powell A.J."/>
            <person name="Barry K."/>
            <person name="Miller A.N."/>
            <person name="Grigoriev I.V."/>
            <person name="Debuchy R."/>
            <person name="Gladieux P."/>
            <person name="Thoren M.H."/>
            <person name="Johannesson H."/>
        </authorList>
    </citation>
    <scope>NUCLEOTIDE SEQUENCE</scope>
    <source>
        <strain evidence="7">CBS 123565</strain>
    </source>
</reference>
<gene>
    <name evidence="7" type="ORF">BT67DRAFT_376651</name>
</gene>
<evidence type="ECO:0000259" key="6">
    <source>
        <dbReference type="SMART" id="SM00429"/>
    </source>
</evidence>
<dbReference type="SUPFAM" id="SSF48403">
    <property type="entry name" value="Ankyrin repeat"/>
    <property type="match status" value="1"/>
</dbReference>
<keyword evidence="8" id="KW-1185">Reference proteome</keyword>
<dbReference type="CDD" id="cd00102">
    <property type="entry name" value="IPT"/>
    <property type="match status" value="1"/>
</dbReference>
<feature type="region of interest" description="Disordered" evidence="4">
    <location>
        <begin position="1054"/>
        <end position="1129"/>
    </location>
</feature>
<accession>A0AAN6UMU6</accession>
<feature type="region of interest" description="Disordered" evidence="4">
    <location>
        <begin position="389"/>
        <end position="415"/>
    </location>
</feature>
<feature type="compositionally biased region" description="Basic and acidic residues" evidence="4">
    <location>
        <begin position="1224"/>
        <end position="1233"/>
    </location>
</feature>
<dbReference type="Gene3D" id="1.25.40.20">
    <property type="entry name" value="Ankyrin repeat-containing domain"/>
    <property type="match status" value="1"/>
</dbReference>
<keyword evidence="5" id="KW-1133">Transmembrane helix</keyword>
<feature type="repeat" description="ANK" evidence="3">
    <location>
        <begin position="972"/>
        <end position="1004"/>
    </location>
</feature>
<feature type="region of interest" description="Disordered" evidence="4">
    <location>
        <begin position="148"/>
        <end position="184"/>
    </location>
</feature>
<feature type="region of interest" description="Disordered" evidence="4">
    <location>
        <begin position="1213"/>
        <end position="1269"/>
    </location>
</feature>
<dbReference type="InterPro" id="IPR002110">
    <property type="entry name" value="Ankyrin_rpt"/>
</dbReference>
<evidence type="ECO:0000313" key="8">
    <source>
        <dbReference type="Proteomes" id="UP001304895"/>
    </source>
</evidence>
<keyword evidence="5" id="KW-0812">Transmembrane</keyword>
<keyword evidence="2 3" id="KW-0040">ANK repeat</keyword>
<dbReference type="EMBL" id="MU853405">
    <property type="protein sequence ID" value="KAK4135581.1"/>
    <property type="molecule type" value="Genomic_DNA"/>
</dbReference>
<organism evidence="7 8">
    <name type="scientific">Trichocladium antarcticum</name>
    <dbReference type="NCBI Taxonomy" id="1450529"/>
    <lineage>
        <taxon>Eukaryota</taxon>
        <taxon>Fungi</taxon>
        <taxon>Dikarya</taxon>
        <taxon>Ascomycota</taxon>
        <taxon>Pezizomycotina</taxon>
        <taxon>Sordariomycetes</taxon>
        <taxon>Sordariomycetidae</taxon>
        <taxon>Sordariales</taxon>
        <taxon>Chaetomiaceae</taxon>
        <taxon>Trichocladium</taxon>
    </lineage>
</organism>
<evidence type="ECO:0000256" key="1">
    <source>
        <dbReference type="ARBA" id="ARBA00022737"/>
    </source>
</evidence>
<name>A0AAN6UMU6_9PEZI</name>
<evidence type="ECO:0000256" key="4">
    <source>
        <dbReference type="SAM" id="MobiDB-lite"/>
    </source>
</evidence>
<keyword evidence="5" id="KW-0472">Membrane</keyword>
<dbReference type="InterPro" id="IPR036770">
    <property type="entry name" value="Ankyrin_rpt-contain_sf"/>
</dbReference>
<dbReference type="Pfam" id="PF01833">
    <property type="entry name" value="TIG"/>
    <property type="match status" value="1"/>
</dbReference>
<dbReference type="Proteomes" id="UP001304895">
    <property type="component" value="Unassembled WGS sequence"/>
</dbReference>
<feature type="compositionally biased region" description="Basic and acidic residues" evidence="4">
    <location>
        <begin position="78"/>
        <end position="90"/>
    </location>
</feature>
<evidence type="ECO:0000256" key="5">
    <source>
        <dbReference type="SAM" id="Phobius"/>
    </source>
</evidence>
<dbReference type="GO" id="GO:0085020">
    <property type="term" value="P:protein K6-linked ubiquitination"/>
    <property type="evidence" value="ECO:0007669"/>
    <property type="project" value="TreeGrafter"/>
</dbReference>
<dbReference type="Pfam" id="PF12796">
    <property type="entry name" value="Ank_2"/>
    <property type="match status" value="1"/>
</dbReference>
<feature type="transmembrane region" description="Helical" evidence="5">
    <location>
        <begin position="1352"/>
        <end position="1371"/>
    </location>
</feature>
<dbReference type="InterPro" id="IPR057962">
    <property type="entry name" value="SPT23_MGA2_DBD"/>
</dbReference>
<dbReference type="GO" id="GO:0004842">
    <property type="term" value="F:ubiquitin-protein transferase activity"/>
    <property type="evidence" value="ECO:0007669"/>
    <property type="project" value="TreeGrafter"/>
</dbReference>
<dbReference type="InterPro" id="IPR014756">
    <property type="entry name" value="Ig_E-set"/>
</dbReference>
<feature type="compositionally biased region" description="Pro residues" evidence="4">
    <location>
        <begin position="664"/>
        <end position="678"/>
    </location>
</feature>
<reference evidence="7" key="1">
    <citation type="journal article" date="2023" name="Mol. Phylogenet. Evol.">
        <title>Genome-scale phylogeny and comparative genomics of the fungal order Sordariales.</title>
        <authorList>
            <person name="Hensen N."/>
            <person name="Bonometti L."/>
            <person name="Westerberg I."/>
            <person name="Brannstrom I.O."/>
            <person name="Guillou S."/>
            <person name="Cros-Aarteil S."/>
            <person name="Calhoun S."/>
            <person name="Haridas S."/>
            <person name="Kuo A."/>
            <person name="Mondo S."/>
            <person name="Pangilinan J."/>
            <person name="Riley R."/>
            <person name="LaButti K."/>
            <person name="Andreopoulos B."/>
            <person name="Lipzen A."/>
            <person name="Chen C."/>
            <person name="Yan M."/>
            <person name="Daum C."/>
            <person name="Ng V."/>
            <person name="Clum A."/>
            <person name="Steindorff A."/>
            <person name="Ohm R.A."/>
            <person name="Martin F."/>
            <person name="Silar P."/>
            <person name="Natvig D.O."/>
            <person name="Lalanne C."/>
            <person name="Gautier V."/>
            <person name="Ament-Velasquez S.L."/>
            <person name="Kruys A."/>
            <person name="Hutchinson M.I."/>
            <person name="Powell A.J."/>
            <person name="Barry K."/>
            <person name="Miller A.N."/>
            <person name="Grigoriev I.V."/>
            <person name="Debuchy R."/>
            <person name="Gladieux P."/>
            <person name="Hiltunen Thoren M."/>
            <person name="Johannesson H."/>
        </authorList>
    </citation>
    <scope>NUCLEOTIDE SEQUENCE</scope>
    <source>
        <strain evidence="7">CBS 123565</strain>
    </source>
</reference>
<dbReference type="PANTHER" id="PTHR24171:SF8">
    <property type="entry name" value="BRCA1-ASSOCIATED RING DOMAIN PROTEIN 1"/>
    <property type="match status" value="1"/>
</dbReference>
<feature type="compositionally biased region" description="Polar residues" evidence="4">
    <location>
        <begin position="554"/>
        <end position="582"/>
    </location>
</feature>
<feature type="compositionally biased region" description="Acidic residues" evidence="4">
    <location>
        <begin position="1073"/>
        <end position="1087"/>
    </location>
</feature>
<feature type="region of interest" description="Disordered" evidence="4">
    <location>
        <begin position="732"/>
        <end position="764"/>
    </location>
</feature>
<dbReference type="InterPro" id="IPR002909">
    <property type="entry name" value="IPT_dom"/>
</dbReference>
<proteinExistence type="predicted"/>
<dbReference type="Pfam" id="PF25603">
    <property type="entry name" value="SPT23_MGA2_DBD"/>
    <property type="match status" value="1"/>
</dbReference>
<dbReference type="PROSITE" id="PS50297">
    <property type="entry name" value="ANK_REP_REGION"/>
    <property type="match status" value="2"/>
</dbReference>
<feature type="repeat" description="ANK" evidence="3">
    <location>
        <begin position="939"/>
        <end position="971"/>
    </location>
</feature>